<dbReference type="RefSeq" id="WP_004078726.1">
    <property type="nucleotide sequence ID" value="NZ_CM001436.1"/>
</dbReference>
<evidence type="ECO:0000313" key="1">
    <source>
        <dbReference type="EMBL" id="EHQ36446.1"/>
    </source>
</evidence>
<keyword evidence="2" id="KW-1185">Reference proteome</keyword>
<accession>H1Z2P3</accession>
<dbReference type="AlphaFoldDB" id="H1Z2P3"/>
<dbReference type="InParanoid" id="H1Z2P3"/>
<dbReference type="STRING" id="937775.Metlim_2395"/>
<dbReference type="EMBL" id="CM001436">
    <property type="protein sequence ID" value="EHQ36446.1"/>
    <property type="molecule type" value="Genomic_DNA"/>
</dbReference>
<protein>
    <submittedName>
        <fullName evidence="1">Uncharacterized protein</fullName>
    </submittedName>
</protein>
<proteinExistence type="predicted"/>
<organism evidence="1 2">
    <name type="scientific">Methanoplanus limicola DSM 2279</name>
    <dbReference type="NCBI Taxonomy" id="937775"/>
    <lineage>
        <taxon>Archaea</taxon>
        <taxon>Methanobacteriati</taxon>
        <taxon>Methanobacteriota</taxon>
        <taxon>Stenosarchaea group</taxon>
        <taxon>Methanomicrobia</taxon>
        <taxon>Methanomicrobiales</taxon>
        <taxon>Methanomicrobiaceae</taxon>
        <taxon>Methanoplanus</taxon>
    </lineage>
</organism>
<name>H1Z2P3_9EURY</name>
<sequence length="138" mass="15821">MRSGSKPLTLSYQLAINNLLLIKGSNSAIYNRLNLVSMALATVRAMLRSDIAKDEELKARIDRLKASLAELRADYHPSIEGTYEYSDFNSEQRTDYELKLYEFITELLFEIEENKLINEKTYGEVTATSWTGQDLNMI</sequence>
<reference evidence="1 2" key="1">
    <citation type="submission" date="2011-10" db="EMBL/GenBank/DDBJ databases">
        <title>The Improved High-Quality Draft genome of Methanoplanus limicola DSM 2279.</title>
        <authorList>
            <consortium name="US DOE Joint Genome Institute (JGI-PGF)"/>
            <person name="Lucas S."/>
            <person name="Copeland A."/>
            <person name="Lapidus A."/>
            <person name="Glavina del Rio T."/>
            <person name="Dalin E."/>
            <person name="Tice H."/>
            <person name="Bruce D."/>
            <person name="Goodwin L."/>
            <person name="Pitluck S."/>
            <person name="Peters L."/>
            <person name="Mikhailova N."/>
            <person name="Lu M."/>
            <person name="Kyrpides N."/>
            <person name="Mavromatis K."/>
            <person name="Ivanova N."/>
            <person name="Markowitz V."/>
            <person name="Cheng J.-F."/>
            <person name="Hugenholtz P."/>
            <person name="Woyke T."/>
            <person name="Wu D."/>
            <person name="Wirth R."/>
            <person name="Brambilla E.-M."/>
            <person name="Klenk H.-P."/>
            <person name="Eisen J.A."/>
        </authorList>
    </citation>
    <scope>NUCLEOTIDE SEQUENCE [LARGE SCALE GENOMIC DNA]</scope>
    <source>
        <strain evidence="1 2">DSM 2279</strain>
    </source>
</reference>
<evidence type="ECO:0000313" key="2">
    <source>
        <dbReference type="Proteomes" id="UP000005741"/>
    </source>
</evidence>
<dbReference type="Proteomes" id="UP000005741">
    <property type="component" value="Chromosome"/>
</dbReference>
<gene>
    <name evidence="1" type="ORF">Metlim_2395</name>
</gene>
<dbReference type="HOGENOM" id="CLU_1850652_0_0_2"/>